<dbReference type="EMBL" id="MU006254">
    <property type="protein sequence ID" value="KAF2818292.1"/>
    <property type="molecule type" value="Genomic_DNA"/>
</dbReference>
<dbReference type="AlphaFoldDB" id="A0A6A6ZB29"/>
<evidence type="ECO:0000259" key="2">
    <source>
        <dbReference type="PROSITE" id="PS51111"/>
    </source>
</evidence>
<dbReference type="GO" id="GO:0016020">
    <property type="term" value="C:membrane"/>
    <property type="evidence" value="ECO:0007669"/>
    <property type="project" value="UniProtKB-SubCell"/>
</dbReference>
<organism evidence="3 4">
    <name type="scientific">Ophiobolus disseminans</name>
    <dbReference type="NCBI Taxonomy" id="1469910"/>
    <lineage>
        <taxon>Eukaryota</taxon>
        <taxon>Fungi</taxon>
        <taxon>Dikarya</taxon>
        <taxon>Ascomycota</taxon>
        <taxon>Pezizomycotina</taxon>
        <taxon>Dothideomycetes</taxon>
        <taxon>Pleosporomycetidae</taxon>
        <taxon>Pleosporales</taxon>
        <taxon>Pleosporineae</taxon>
        <taxon>Phaeosphaeriaceae</taxon>
        <taxon>Ophiobolus</taxon>
    </lineage>
</organism>
<evidence type="ECO:0000256" key="1">
    <source>
        <dbReference type="SAM" id="MobiDB-lite"/>
    </source>
</evidence>
<protein>
    <recommendedName>
        <fullName evidence="2">REJ domain-containing protein</fullName>
    </recommendedName>
</protein>
<feature type="domain" description="REJ" evidence="2">
    <location>
        <begin position="1"/>
        <end position="132"/>
    </location>
</feature>
<evidence type="ECO:0000313" key="4">
    <source>
        <dbReference type="Proteomes" id="UP000799424"/>
    </source>
</evidence>
<sequence>MRDALAPSTQHSSPYHITHGPVARTHSTVLTSSAPAAPNSVPPSWLRRWQQRPLQAAGWLSSSRDSSASIDPPARCSNVATVSTSMSPLTRIPSYRTSASGNTPTIAFLLTGKNSVLTQTLPRRASPSHPPT</sequence>
<feature type="region of interest" description="Disordered" evidence="1">
    <location>
        <begin position="56"/>
        <end position="85"/>
    </location>
</feature>
<dbReference type="InterPro" id="IPR014010">
    <property type="entry name" value="REJ_dom"/>
</dbReference>
<evidence type="ECO:0000313" key="3">
    <source>
        <dbReference type="EMBL" id="KAF2818292.1"/>
    </source>
</evidence>
<dbReference type="Proteomes" id="UP000799424">
    <property type="component" value="Unassembled WGS sequence"/>
</dbReference>
<accession>A0A6A6ZB29</accession>
<gene>
    <name evidence="3" type="ORF">CC86DRAFT_159044</name>
</gene>
<keyword evidence="4" id="KW-1185">Reference proteome</keyword>
<dbReference type="PROSITE" id="PS51111">
    <property type="entry name" value="REJ"/>
    <property type="match status" value="1"/>
</dbReference>
<reference evidence="3" key="1">
    <citation type="journal article" date="2020" name="Stud. Mycol.">
        <title>101 Dothideomycetes genomes: a test case for predicting lifestyles and emergence of pathogens.</title>
        <authorList>
            <person name="Haridas S."/>
            <person name="Albert R."/>
            <person name="Binder M."/>
            <person name="Bloem J."/>
            <person name="Labutti K."/>
            <person name="Salamov A."/>
            <person name="Andreopoulos B."/>
            <person name="Baker S."/>
            <person name="Barry K."/>
            <person name="Bills G."/>
            <person name="Bluhm B."/>
            <person name="Cannon C."/>
            <person name="Castanera R."/>
            <person name="Culley D."/>
            <person name="Daum C."/>
            <person name="Ezra D."/>
            <person name="Gonzalez J."/>
            <person name="Henrissat B."/>
            <person name="Kuo A."/>
            <person name="Liang C."/>
            <person name="Lipzen A."/>
            <person name="Lutzoni F."/>
            <person name="Magnuson J."/>
            <person name="Mondo S."/>
            <person name="Nolan M."/>
            <person name="Ohm R."/>
            <person name="Pangilinan J."/>
            <person name="Park H.-J."/>
            <person name="Ramirez L."/>
            <person name="Alfaro M."/>
            <person name="Sun H."/>
            <person name="Tritt A."/>
            <person name="Yoshinaga Y."/>
            <person name="Zwiers L.-H."/>
            <person name="Turgeon B."/>
            <person name="Goodwin S."/>
            <person name="Spatafora J."/>
            <person name="Crous P."/>
            <person name="Grigoriev I."/>
        </authorList>
    </citation>
    <scope>NUCLEOTIDE SEQUENCE</scope>
    <source>
        <strain evidence="3">CBS 113818</strain>
    </source>
</reference>
<proteinExistence type="predicted"/>
<feature type="region of interest" description="Disordered" evidence="1">
    <location>
        <begin position="1"/>
        <end position="22"/>
    </location>
</feature>
<name>A0A6A6ZB29_9PLEO</name>